<name>A0A6G4WQF0_9ACTN</name>
<sequence>DVEAQLDHAFAIVRRTFGTGFGANRPARSAAAEAERKGEVLVTVARTDTPLEEIMSTIERALAKG</sequence>
<evidence type="ECO:0000313" key="1">
    <source>
        <dbReference type="EMBL" id="NGO67243.1"/>
    </source>
</evidence>
<evidence type="ECO:0000313" key="2">
    <source>
        <dbReference type="Proteomes" id="UP000477722"/>
    </source>
</evidence>
<comment type="caution">
    <text evidence="1">The sequence shown here is derived from an EMBL/GenBank/DDBJ whole genome shotgun (WGS) entry which is preliminary data.</text>
</comment>
<reference evidence="1 2" key="1">
    <citation type="submission" date="2020-02" db="EMBL/GenBank/DDBJ databases">
        <title>Whole-genome analyses of novel actinobacteria.</title>
        <authorList>
            <person name="Sahin N."/>
            <person name="Tatar D."/>
        </authorList>
    </citation>
    <scope>NUCLEOTIDE SEQUENCE [LARGE SCALE GENOMIC DNA]</scope>
    <source>
        <strain evidence="1 2">SB3404</strain>
    </source>
</reference>
<dbReference type="AlphaFoldDB" id="A0A6G4WQF0"/>
<organism evidence="1 2">
    <name type="scientific">Streptomyces boncukensis</name>
    <dbReference type="NCBI Taxonomy" id="2711219"/>
    <lineage>
        <taxon>Bacteria</taxon>
        <taxon>Bacillati</taxon>
        <taxon>Actinomycetota</taxon>
        <taxon>Actinomycetes</taxon>
        <taxon>Kitasatosporales</taxon>
        <taxon>Streptomycetaceae</taxon>
        <taxon>Streptomyces</taxon>
    </lineage>
</organism>
<accession>A0A6G4WQF0</accession>
<keyword evidence="2" id="KW-1185">Reference proteome</keyword>
<dbReference type="Proteomes" id="UP000477722">
    <property type="component" value="Unassembled WGS sequence"/>
</dbReference>
<dbReference type="EMBL" id="JAAKZZ010000013">
    <property type="protein sequence ID" value="NGO67243.1"/>
    <property type="molecule type" value="Genomic_DNA"/>
</dbReference>
<gene>
    <name evidence="1" type="ORF">G5C65_02510</name>
</gene>
<protein>
    <submittedName>
        <fullName evidence="1">TetR family transcriptional regulator</fullName>
    </submittedName>
</protein>
<proteinExistence type="predicted"/>
<feature type="non-terminal residue" evidence="1">
    <location>
        <position position="1"/>
    </location>
</feature>